<dbReference type="Gene3D" id="3.40.50.80">
    <property type="entry name" value="Nucleotide-binding domain of ferredoxin-NADP reductase (FNR) module"/>
    <property type="match status" value="1"/>
</dbReference>
<dbReference type="PANTHER" id="PTHR32361">
    <property type="entry name" value="FERRIC/CUPRIC REDUCTASE TRANSMEMBRANE COMPONENT"/>
    <property type="match status" value="1"/>
</dbReference>
<protein>
    <recommendedName>
        <fullName evidence="3">ferric-chelate reductase (NADPH)</fullName>
        <ecNumber evidence="3">1.16.1.9</ecNumber>
    </recommendedName>
</protein>
<keyword evidence="10 16" id="KW-1133">Transmembrane helix</keyword>
<evidence type="ECO:0000256" key="4">
    <source>
        <dbReference type="ARBA" id="ARBA00022448"/>
    </source>
</evidence>
<dbReference type="InterPro" id="IPR017938">
    <property type="entry name" value="Riboflavin_synthase-like_b-brl"/>
</dbReference>
<dbReference type="PROSITE" id="PS51384">
    <property type="entry name" value="FAD_FR"/>
    <property type="match status" value="1"/>
</dbReference>
<feature type="transmembrane region" description="Helical" evidence="16">
    <location>
        <begin position="21"/>
        <end position="45"/>
    </location>
</feature>
<comment type="subcellular location">
    <subcellularLocation>
        <location evidence="1">Cell membrane</location>
        <topology evidence="1">Multi-pass membrane protein</topology>
    </subcellularLocation>
</comment>
<evidence type="ECO:0000256" key="13">
    <source>
        <dbReference type="ARBA" id="ARBA00023136"/>
    </source>
</evidence>
<dbReference type="AlphaFoldDB" id="A0A1L0BNF3"/>
<dbReference type="GO" id="GO:0015677">
    <property type="term" value="P:copper ion import"/>
    <property type="evidence" value="ECO:0007669"/>
    <property type="project" value="TreeGrafter"/>
</dbReference>
<keyword evidence="4" id="KW-0813">Transport</keyword>
<dbReference type="SFLD" id="SFLDG01168">
    <property type="entry name" value="Ferric_reductase_subgroup_(FRE"/>
    <property type="match status" value="1"/>
</dbReference>
<dbReference type="SFLD" id="SFLDS00052">
    <property type="entry name" value="Ferric_Reductase_Domain"/>
    <property type="match status" value="1"/>
</dbReference>
<reference evidence="18 19" key="1">
    <citation type="submission" date="2016-10" db="EMBL/GenBank/DDBJ databases">
        <authorList>
            <person name="de Groot N.N."/>
        </authorList>
    </citation>
    <scope>NUCLEOTIDE SEQUENCE [LARGE SCALE GENOMIC DNA]</scope>
    <source>
        <strain evidence="18 19">CBS 141442</strain>
    </source>
</reference>
<dbReference type="GO" id="GO:0052851">
    <property type="term" value="F:ferric-chelate reductase (NADPH) activity"/>
    <property type="evidence" value="ECO:0007669"/>
    <property type="project" value="UniProtKB-EC"/>
</dbReference>
<keyword evidence="6" id="KW-0285">Flavoprotein</keyword>
<dbReference type="InterPro" id="IPR013130">
    <property type="entry name" value="Fe3_Rdtase_TM_dom"/>
</dbReference>
<dbReference type="InterPro" id="IPR039261">
    <property type="entry name" value="FNR_nucleotide-bd"/>
</dbReference>
<evidence type="ECO:0000256" key="10">
    <source>
        <dbReference type="ARBA" id="ARBA00022989"/>
    </source>
</evidence>
<feature type="compositionally biased region" description="Polar residues" evidence="15">
    <location>
        <begin position="576"/>
        <end position="592"/>
    </location>
</feature>
<dbReference type="Pfam" id="PF01794">
    <property type="entry name" value="Ferric_reduct"/>
    <property type="match status" value="1"/>
</dbReference>
<gene>
    <name evidence="18" type="ORF">SAMEA4029010_CIC11G00000003525</name>
</gene>
<dbReference type="EMBL" id="LT635758">
    <property type="protein sequence ID" value="SGZ52889.1"/>
    <property type="molecule type" value="Genomic_DNA"/>
</dbReference>
<feature type="transmembrane region" description="Helical" evidence="16">
    <location>
        <begin position="124"/>
        <end position="144"/>
    </location>
</feature>
<keyword evidence="13 16" id="KW-0472">Membrane</keyword>
<evidence type="ECO:0000256" key="11">
    <source>
        <dbReference type="ARBA" id="ARBA00023002"/>
    </source>
</evidence>
<dbReference type="STRING" id="45354.A0A1L0BNF3"/>
<dbReference type="CDD" id="cd06186">
    <property type="entry name" value="NOX_Duox_like_FAD_NADP"/>
    <property type="match status" value="1"/>
</dbReference>
<dbReference type="PANTHER" id="PTHR32361:SF28">
    <property type="entry name" value="FRP1P"/>
    <property type="match status" value="1"/>
</dbReference>
<dbReference type="EC" id="1.16.1.9" evidence="3"/>
<dbReference type="Proteomes" id="UP000182334">
    <property type="component" value="Chromosome III"/>
</dbReference>
<feature type="compositionally biased region" description="Acidic residues" evidence="15">
    <location>
        <begin position="555"/>
        <end position="566"/>
    </location>
</feature>
<keyword evidence="8" id="KW-0274">FAD</keyword>
<feature type="region of interest" description="Disordered" evidence="15">
    <location>
        <begin position="379"/>
        <end position="410"/>
    </location>
</feature>
<feature type="transmembrane region" description="Helical" evidence="16">
    <location>
        <begin position="188"/>
        <end position="211"/>
    </location>
</feature>
<evidence type="ECO:0000256" key="2">
    <source>
        <dbReference type="ARBA" id="ARBA00006278"/>
    </source>
</evidence>
<evidence type="ECO:0000313" key="18">
    <source>
        <dbReference type="EMBL" id="SGZ52889.1"/>
    </source>
</evidence>
<dbReference type="GO" id="GO:0005886">
    <property type="term" value="C:plasma membrane"/>
    <property type="evidence" value="ECO:0007669"/>
    <property type="project" value="UniProtKB-SubCell"/>
</dbReference>
<dbReference type="InterPro" id="IPR013112">
    <property type="entry name" value="FAD-bd_8"/>
</dbReference>
<evidence type="ECO:0000256" key="12">
    <source>
        <dbReference type="ARBA" id="ARBA00023065"/>
    </source>
</evidence>
<dbReference type="InterPro" id="IPR051410">
    <property type="entry name" value="Ferric/Cupric_Reductase"/>
</dbReference>
<evidence type="ECO:0000259" key="17">
    <source>
        <dbReference type="PROSITE" id="PS51384"/>
    </source>
</evidence>
<feature type="transmembrane region" description="Helical" evidence="16">
    <location>
        <begin position="82"/>
        <end position="104"/>
    </location>
</feature>
<evidence type="ECO:0000256" key="7">
    <source>
        <dbReference type="ARBA" id="ARBA00022692"/>
    </source>
</evidence>
<keyword evidence="7 16" id="KW-0812">Transmembrane</keyword>
<dbReference type="OrthoDB" id="3944240at2759"/>
<evidence type="ECO:0000256" key="8">
    <source>
        <dbReference type="ARBA" id="ARBA00022827"/>
    </source>
</evidence>
<dbReference type="InterPro" id="IPR017927">
    <property type="entry name" value="FAD-bd_FR_type"/>
</dbReference>
<feature type="transmembrane region" description="Helical" evidence="16">
    <location>
        <begin position="223"/>
        <end position="242"/>
    </location>
</feature>
<sequence length="667" mass="75918">MGIPFYLQYFAEKDLNYKYEFLTMAVTMLLPLAHGILFLWIPWFLRSKRDAASLKYKPYFTFIKYFDSFTRVFRVRLLGKTFFIQPSLLVVWVFHLGITGYFLIAETSKIDYQPRFYIVSKRLGRISIGSILMILLFVSKNNFVSALSGLTLDKAVFFHKWLGRYMFITATIHMILSLKYWLDLKFYIMIQIPPQIFGMIAYSCLGMLNLASFKFIRNFAFDLFLVQHRIFNFIMLLLVYFHNGGNHAIVLLGVHLLVLDRITSRVLGVLHKRRGPTKGVSEFEILDETTIRISIPIKIKDSDNQKWWWCLVPRYGNWRAGQHVHLNVSKVSLFQYHPFTIASLSDSGKIVIVMKVHKGFTRKLKKKLITLMEKEDEEAATESSNEITSTHSVATSEDNTTNSSASESGSLLKTKEMADVEVYAHPVQEFKEIIDSFEAARILKLKAGINGPYGGDHQPLTRFDSVVLFSAGSGASFTLPVALDLLKTIKAREEADDYLYRPATTSINIVMAMKKIANLQWYDHLWEEFLPFLNSGRAHLSLHITQEVPDAASVDGEESELGEEKEDSAKVRQFLSRGSSSNRNQSFSTGSSSYDQIRGFSITYARPDFATIIGDAVKQVSSKDYRKSFACLGCGPGSFNGEIKLACQANRWVEGAPDVYCYTESFG</sequence>
<feature type="compositionally biased region" description="Polar residues" evidence="15">
    <location>
        <begin position="381"/>
        <end position="410"/>
    </location>
</feature>
<evidence type="ECO:0000256" key="6">
    <source>
        <dbReference type="ARBA" id="ARBA00022630"/>
    </source>
</evidence>
<dbReference type="GO" id="GO:0006879">
    <property type="term" value="P:intracellular iron ion homeostasis"/>
    <property type="evidence" value="ECO:0007669"/>
    <property type="project" value="TreeGrafter"/>
</dbReference>
<keyword evidence="11" id="KW-0560">Oxidoreductase</keyword>
<keyword evidence="19" id="KW-1185">Reference proteome</keyword>
<evidence type="ECO:0000256" key="16">
    <source>
        <dbReference type="SAM" id="Phobius"/>
    </source>
</evidence>
<dbReference type="GO" id="GO:0006826">
    <property type="term" value="P:iron ion transport"/>
    <property type="evidence" value="ECO:0007669"/>
    <property type="project" value="UniProtKB-ARBA"/>
</dbReference>
<proteinExistence type="inferred from homology"/>
<dbReference type="Pfam" id="PF08022">
    <property type="entry name" value="FAD_binding_8"/>
    <property type="match status" value="1"/>
</dbReference>
<comment type="catalytic activity">
    <reaction evidence="14">
        <text>2 a Fe(II)-siderophore + NADP(+) + H(+) = 2 a Fe(III)-siderophore + NADPH</text>
        <dbReference type="Rhea" id="RHEA:28795"/>
        <dbReference type="Rhea" id="RHEA-COMP:11342"/>
        <dbReference type="Rhea" id="RHEA-COMP:11344"/>
        <dbReference type="ChEBI" id="CHEBI:15378"/>
        <dbReference type="ChEBI" id="CHEBI:29033"/>
        <dbReference type="ChEBI" id="CHEBI:29034"/>
        <dbReference type="ChEBI" id="CHEBI:57783"/>
        <dbReference type="ChEBI" id="CHEBI:58349"/>
        <dbReference type="EC" id="1.16.1.9"/>
    </reaction>
</comment>
<evidence type="ECO:0000256" key="9">
    <source>
        <dbReference type="ARBA" id="ARBA00022982"/>
    </source>
</evidence>
<comment type="similarity">
    <text evidence="2">Belongs to the ferric reductase (FRE) family.</text>
</comment>
<evidence type="ECO:0000256" key="5">
    <source>
        <dbReference type="ARBA" id="ARBA00022475"/>
    </source>
</evidence>
<dbReference type="SUPFAM" id="SSF63380">
    <property type="entry name" value="Riboflavin synthase domain-like"/>
    <property type="match status" value="1"/>
</dbReference>
<evidence type="ECO:0000256" key="14">
    <source>
        <dbReference type="ARBA" id="ARBA00048483"/>
    </source>
</evidence>
<name>A0A1L0BNF3_9ASCO</name>
<evidence type="ECO:0000256" key="15">
    <source>
        <dbReference type="SAM" id="MobiDB-lite"/>
    </source>
</evidence>
<accession>A0A1L0BNF3</accession>
<dbReference type="InterPro" id="IPR013121">
    <property type="entry name" value="Fe_red_NAD-bd_6"/>
</dbReference>
<feature type="domain" description="FAD-binding FR-type" evidence="17">
    <location>
        <begin position="262"/>
        <end position="459"/>
    </location>
</feature>
<dbReference type="Pfam" id="PF08030">
    <property type="entry name" value="NAD_binding_6"/>
    <property type="match status" value="1"/>
</dbReference>
<evidence type="ECO:0000256" key="3">
    <source>
        <dbReference type="ARBA" id="ARBA00012668"/>
    </source>
</evidence>
<organism evidence="18 19">
    <name type="scientific">Sungouiella intermedia</name>
    <dbReference type="NCBI Taxonomy" id="45354"/>
    <lineage>
        <taxon>Eukaryota</taxon>
        <taxon>Fungi</taxon>
        <taxon>Dikarya</taxon>
        <taxon>Ascomycota</taxon>
        <taxon>Saccharomycotina</taxon>
        <taxon>Pichiomycetes</taxon>
        <taxon>Metschnikowiaceae</taxon>
        <taxon>Sungouiella</taxon>
    </lineage>
</organism>
<keyword evidence="9" id="KW-0249">Electron transport</keyword>
<keyword evidence="5" id="KW-1003">Cell membrane</keyword>
<keyword evidence="12" id="KW-0406">Ion transport</keyword>
<feature type="region of interest" description="Disordered" evidence="15">
    <location>
        <begin position="551"/>
        <end position="592"/>
    </location>
</feature>
<evidence type="ECO:0000313" key="19">
    <source>
        <dbReference type="Proteomes" id="UP000182334"/>
    </source>
</evidence>
<evidence type="ECO:0000256" key="1">
    <source>
        <dbReference type="ARBA" id="ARBA00004651"/>
    </source>
</evidence>